<name>A0A6B0UMU2_IXORI</name>
<dbReference type="AlphaFoldDB" id="A0A6B0UMU2"/>
<sequence length="119" mass="13195">MKRSPGIYLCILARATLVTPAMLLEYLSLAQSSRPLVKVVSQVRVCLERLRRKACKAESLSQLQTRQHARETFQELLERVPTFCVSGRFVLVPECKLVCVLRGELADGAEVGQVAPVAV</sequence>
<protein>
    <submittedName>
        <fullName evidence="1">Uncharacterized protein</fullName>
    </submittedName>
</protein>
<evidence type="ECO:0000313" key="1">
    <source>
        <dbReference type="EMBL" id="MXU91012.1"/>
    </source>
</evidence>
<accession>A0A6B0UMU2</accession>
<proteinExistence type="predicted"/>
<reference evidence="1" key="1">
    <citation type="submission" date="2019-12" db="EMBL/GenBank/DDBJ databases">
        <title>An insight into the sialome of adult female Ixodes ricinus ticks feeding for 6 days.</title>
        <authorList>
            <person name="Perner J."/>
            <person name="Ribeiro J.M.C."/>
        </authorList>
    </citation>
    <scope>NUCLEOTIDE SEQUENCE</scope>
    <source>
        <strain evidence="1">Semi-engorged</strain>
        <tissue evidence="1">Salivary glands</tissue>
    </source>
</reference>
<organism evidence="1">
    <name type="scientific">Ixodes ricinus</name>
    <name type="common">Common tick</name>
    <name type="synonym">Acarus ricinus</name>
    <dbReference type="NCBI Taxonomy" id="34613"/>
    <lineage>
        <taxon>Eukaryota</taxon>
        <taxon>Metazoa</taxon>
        <taxon>Ecdysozoa</taxon>
        <taxon>Arthropoda</taxon>
        <taxon>Chelicerata</taxon>
        <taxon>Arachnida</taxon>
        <taxon>Acari</taxon>
        <taxon>Parasitiformes</taxon>
        <taxon>Ixodida</taxon>
        <taxon>Ixodoidea</taxon>
        <taxon>Ixodidae</taxon>
        <taxon>Ixodinae</taxon>
        <taxon>Ixodes</taxon>
    </lineage>
</organism>
<dbReference type="EMBL" id="GIFC01008929">
    <property type="protein sequence ID" value="MXU91012.1"/>
    <property type="molecule type" value="Transcribed_RNA"/>
</dbReference>